<dbReference type="EMBL" id="ML004952">
    <property type="protein sequence ID" value="RKP21472.1"/>
    <property type="molecule type" value="Genomic_DNA"/>
</dbReference>
<dbReference type="Proteomes" id="UP000281549">
    <property type="component" value="Unassembled WGS sequence"/>
</dbReference>
<gene>
    <name evidence="2" type="ORF">O9G_004372</name>
    <name evidence="3" type="ORF">ROZALSC1DRAFT_27135</name>
</gene>
<dbReference type="AlphaFoldDB" id="A0A075AZH5"/>
<accession>A0A075AZH5</accession>
<evidence type="ECO:0000313" key="3">
    <source>
        <dbReference type="EMBL" id="RKP21472.1"/>
    </source>
</evidence>
<dbReference type="Proteomes" id="UP000030755">
    <property type="component" value="Unassembled WGS sequence"/>
</dbReference>
<reference evidence="2 4" key="1">
    <citation type="journal article" date="2013" name="Curr. Biol.">
        <title>Shared signatures of parasitism and phylogenomics unite Cryptomycota and microsporidia.</title>
        <authorList>
            <person name="James T.Y."/>
            <person name="Pelin A."/>
            <person name="Bonen L."/>
            <person name="Ahrendt S."/>
            <person name="Sain D."/>
            <person name="Corradi N."/>
            <person name="Stajich J.E."/>
        </authorList>
    </citation>
    <scope>NUCLEOTIDE SEQUENCE [LARGE SCALE GENOMIC DNA]</scope>
    <source>
        <strain evidence="2">CSF55</strain>
        <strain evidence="2">CSF55</strain>
    </source>
</reference>
<keyword evidence="4" id="KW-1185">Reference proteome</keyword>
<feature type="region of interest" description="Disordered" evidence="1">
    <location>
        <begin position="167"/>
        <end position="197"/>
    </location>
</feature>
<evidence type="ECO:0000313" key="4">
    <source>
        <dbReference type="Proteomes" id="UP000030755"/>
    </source>
</evidence>
<feature type="region of interest" description="Disordered" evidence="1">
    <location>
        <begin position="472"/>
        <end position="492"/>
    </location>
</feature>
<reference evidence="3" key="3">
    <citation type="submission" date="2018-08" db="EMBL/GenBank/DDBJ databases">
        <title>Leveraging single-cell genomics to expand the Fungal Tree of Life.</title>
        <authorList>
            <consortium name="DOE Joint Genome Institute"/>
            <person name="Ahrendt S.R."/>
            <person name="Quandt C.A."/>
            <person name="Ciobanu D."/>
            <person name="Clum A."/>
            <person name="Salamov A."/>
            <person name="Andreopoulos B."/>
            <person name="Cheng J.-F."/>
            <person name="Woyke T."/>
            <person name="Pelin A."/>
            <person name="Henrissat B."/>
            <person name="Reynolds N."/>
            <person name="Benny G.L."/>
            <person name="Smith M.E."/>
            <person name="James T.Y."/>
            <person name="Grigoriev I.V."/>
        </authorList>
    </citation>
    <scope>NUCLEOTIDE SEQUENCE</scope>
    <source>
        <strain evidence="3">CSF55</strain>
    </source>
</reference>
<evidence type="ECO:0000313" key="2">
    <source>
        <dbReference type="EMBL" id="EPZ35715.1"/>
    </source>
</evidence>
<name>A0A075AZH5_ROZAC</name>
<dbReference type="EMBL" id="KE560772">
    <property type="protein sequence ID" value="EPZ35715.1"/>
    <property type="molecule type" value="Genomic_DNA"/>
</dbReference>
<reference evidence="5" key="2">
    <citation type="journal article" date="2018" name="Nat. Microbiol.">
        <title>Leveraging single-cell genomics to expand the fungal tree of life.</title>
        <authorList>
            <person name="Ahrendt S.R."/>
            <person name="Quandt C.A."/>
            <person name="Ciobanu D."/>
            <person name="Clum A."/>
            <person name="Salamov A."/>
            <person name="Andreopoulos B."/>
            <person name="Cheng J.F."/>
            <person name="Woyke T."/>
            <person name="Pelin A."/>
            <person name="Henrissat B."/>
            <person name="Reynolds N.K."/>
            <person name="Benny G.L."/>
            <person name="Smith M.E."/>
            <person name="James T.Y."/>
            <person name="Grigoriev I.V."/>
        </authorList>
    </citation>
    <scope>NUCLEOTIDE SEQUENCE [LARGE SCALE GENOMIC DNA]</scope>
    <source>
        <strain evidence="5">CSF55</strain>
    </source>
</reference>
<dbReference type="HOGENOM" id="CLU_544170_0_0_1"/>
<organism evidence="2 4">
    <name type="scientific">Rozella allomycis (strain CSF55)</name>
    <dbReference type="NCBI Taxonomy" id="988480"/>
    <lineage>
        <taxon>Eukaryota</taxon>
        <taxon>Fungi</taxon>
        <taxon>Fungi incertae sedis</taxon>
        <taxon>Cryptomycota</taxon>
        <taxon>Cryptomycota incertae sedis</taxon>
        <taxon>Rozella</taxon>
    </lineage>
</organism>
<sequence length="501" mass="56300">MVGTKAQLFLKVLDVLNTFPISEKPTLSILLQKFNTLYPKEIPSNVYKKQSLFLMDAMARGYTDAIYHNGEWIFALPGDIDLEDAQPFLPLIVQLRKTEDNWLKDIGSKMSQRIDLCKFKSFKDFIFGGFAARVLVGRYDSEKKDWAFRPAPPGDIEYPSDVVDKLQNLPPPNTSLNQKRALEDPNEPSSKKKKVKASDLDDIPTITDFPCMMDTVISWLEKYLAGKGSDTIVNVANALPGNVREEIMKFGYKKLIRFFYHACCLKRIFLDHQGTICYISLSPFKKDESLVSLISDFARELLKTTKLPVSSSQMGALPHLHRFLKSSPFSSWQLFILEAVSSNIIEVDCLNEGQFFSIKAVNEIESLLSNTKTSPLPEINQMKDLIKQSGSENVEELITKVIQKVVSEGAINDLIAHIRSTVENGNSSANPGKSSPQKELEVLKETKIAEKPAAAESADRKVVDDEPEFASSFLFTSPQSQKDDKSLNNRRKTINSLISIE</sequence>
<proteinExistence type="predicted"/>
<evidence type="ECO:0000256" key="1">
    <source>
        <dbReference type="SAM" id="MobiDB-lite"/>
    </source>
</evidence>
<protein>
    <submittedName>
        <fullName evidence="2">Uncharacterized protein</fullName>
    </submittedName>
</protein>
<evidence type="ECO:0000313" key="5">
    <source>
        <dbReference type="Proteomes" id="UP000281549"/>
    </source>
</evidence>